<dbReference type="AlphaFoldDB" id="A0AAD7NXM1"/>
<protein>
    <recommendedName>
        <fullName evidence="3">F-box domain-containing protein</fullName>
    </recommendedName>
</protein>
<dbReference type="SUPFAM" id="SSF52047">
    <property type="entry name" value="RNI-like"/>
    <property type="match status" value="1"/>
</dbReference>
<dbReference type="EMBL" id="JARKIB010000006">
    <property type="protein sequence ID" value="KAJ7779146.1"/>
    <property type="molecule type" value="Genomic_DNA"/>
</dbReference>
<name>A0AAD7NXM1_9AGAR</name>
<dbReference type="Proteomes" id="UP001215598">
    <property type="component" value="Unassembled WGS sequence"/>
</dbReference>
<proteinExistence type="predicted"/>
<keyword evidence="2" id="KW-1185">Reference proteome</keyword>
<evidence type="ECO:0008006" key="3">
    <source>
        <dbReference type="Google" id="ProtNLM"/>
    </source>
</evidence>
<dbReference type="InterPro" id="IPR032675">
    <property type="entry name" value="LRR_dom_sf"/>
</dbReference>
<dbReference type="Gene3D" id="3.80.10.10">
    <property type="entry name" value="Ribonuclease Inhibitor"/>
    <property type="match status" value="1"/>
</dbReference>
<organism evidence="1 2">
    <name type="scientific">Mycena metata</name>
    <dbReference type="NCBI Taxonomy" id="1033252"/>
    <lineage>
        <taxon>Eukaryota</taxon>
        <taxon>Fungi</taxon>
        <taxon>Dikarya</taxon>
        <taxon>Basidiomycota</taxon>
        <taxon>Agaricomycotina</taxon>
        <taxon>Agaricomycetes</taxon>
        <taxon>Agaricomycetidae</taxon>
        <taxon>Agaricales</taxon>
        <taxon>Marasmiineae</taxon>
        <taxon>Mycenaceae</taxon>
        <taxon>Mycena</taxon>
    </lineage>
</organism>
<gene>
    <name evidence="1" type="ORF">B0H16DRAFT_1838518</name>
</gene>
<sequence>MDAHASAQAAPLSSIDSLPVEVLAHIFFVGTHELVKSHGEEDAECQTFNADSVKTPLVYASVNRHWRNVALNTPALYTSLCLTPELLREVGEMETLDTTGISSNLTLSQNHLVDILIDARDPDWDFEDGSAWFSAEHMRAAMTVLLPFIGRWRSLTILTDVYSPMRAALDLLEDAIKADGAPHLESLRLMRCAYAGHFIDAAPEQLFSASMIDDRLELTNLRHLTLRGVSAEWNSFTTLLPEKLKTLELSFQPISTQPSVLELARVLSAARNITSLVLNGAGPARLEPGGGAPLTDIIHLPLLNSLTLGYTSAIAALAVLQVLNAPHLHVLTLEDANPPAHSSLSNLTLRRVHLDSHTPLVRVERLELVDMALEPLAFECTHELYLRGAAVAFGLPTTASVVQIKAALRAFVKGYGVNAPRVVRLYEVAYTLDQQGDMEEFFVATTKVIIYHHQDPEVDYEDMEVDQVDSGSSDL</sequence>
<evidence type="ECO:0000313" key="1">
    <source>
        <dbReference type="EMBL" id="KAJ7779146.1"/>
    </source>
</evidence>
<evidence type="ECO:0000313" key="2">
    <source>
        <dbReference type="Proteomes" id="UP001215598"/>
    </source>
</evidence>
<reference evidence="1" key="1">
    <citation type="submission" date="2023-03" db="EMBL/GenBank/DDBJ databases">
        <title>Massive genome expansion in bonnet fungi (Mycena s.s.) driven by repeated elements and novel gene families across ecological guilds.</title>
        <authorList>
            <consortium name="Lawrence Berkeley National Laboratory"/>
            <person name="Harder C.B."/>
            <person name="Miyauchi S."/>
            <person name="Viragh M."/>
            <person name="Kuo A."/>
            <person name="Thoen E."/>
            <person name="Andreopoulos B."/>
            <person name="Lu D."/>
            <person name="Skrede I."/>
            <person name="Drula E."/>
            <person name="Henrissat B."/>
            <person name="Morin E."/>
            <person name="Kohler A."/>
            <person name="Barry K."/>
            <person name="LaButti K."/>
            <person name="Morin E."/>
            <person name="Salamov A."/>
            <person name="Lipzen A."/>
            <person name="Mereny Z."/>
            <person name="Hegedus B."/>
            <person name="Baldrian P."/>
            <person name="Stursova M."/>
            <person name="Weitz H."/>
            <person name="Taylor A."/>
            <person name="Grigoriev I.V."/>
            <person name="Nagy L.G."/>
            <person name="Martin F."/>
            <person name="Kauserud H."/>
        </authorList>
    </citation>
    <scope>NUCLEOTIDE SEQUENCE</scope>
    <source>
        <strain evidence="1">CBHHK182m</strain>
    </source>
</reference>
<accession>A0AAD7NXM1</accession>
<comment type="caution">
    <text evidence="1">The sequence shown here is derived from an EMBL/GenBank/DDBJ whole genome shotgun (WGS) entry which is preliminary data.</text>
</comment>